<organism evidence="1 2">
    <name type="scientific">Caerostris extrusa</name>
    <name type="common">Bark spider</name>
    <name type="synonym">Caerostris bankana</name>
    <dbReference type="NCBI Taxonomy" id="172846"/>
    <lineage>
        <taxon>Eukaryota</taxon>
        <taxon>Metazoa</taxon>
        <taxon>Ecdysozoa</taxon>
        <taxon>Arthropoda</taxon>
        <taxon>Chelicerata</taxon>
        <taxon>Arachnida</taxon>
        <taxon>Araneae</taxon>
        <taxon>Araneomorphae</taxon>
        <taxon>Entelegynae</taxon>
        <taxon>Araneoidea</taxon>
        <taxon>Araneidae</taxon>
        <taxon>Caerostris</taxon>
    </lineage>
</organism>
<proteinExistence type="predicted"/>
<evidence type="ECO:0000313" key="2">
    <source>
        <dbReference type="Proteomes" id="UP001054945"/>
    </source>
</evidence>
<protein>
    <submittedName>
        <fullName evidence="1">Uncharacterized protein</fullName>
    </submittedName>
</protein>
<comment type="caution">
    <text evidence="1">The sequence shown here is derived from an EMBL/GenBank/DDBJ whole genome shotgun (WGS) entry which is preliminary data.</text>
</comment>
<reference evidence="1 2" key="1">
    <citation type="submission" date="2021-06" db="EMBL/GenBank/DDBJ databases">
        <title>Caerostris extrusa draft genome.</title>
        <authorList>
            <person name="Kono N."/>
            <person name="Arakawa K."/>
        </authorList>
    </citation>
    <scope>NUCLEOTIDE SEQUENCE [LARGE SCALE GENOMIC DNA]</scope>
</reference>
<evidence type="ECO:0000313" key="1">
    <source>
        <dbReference type="EMBL" id="GIX71321.1"/>
    </source>
</evidence>
<gene>
    <name evidence="1" type="ORF">CEXT_318001</name>
</gene>
<dbReference type="EMBL" id="BPLR01019745">
    <property type="protein sequence ID" value="GIX71321.1"/>
    <property type="molecule type" value="Genomic_DNA"/>
</dbReference>
<accession>A0AAV4MIM5</accession>
<sequence length="137" mass="14917">MQKNSTPLMALGTLQIKDVNVKFSFNLHLVRAISDKKLEWENHLQRVSKLEPVVTDDAAIVIGFISKVLSATSAALRSVSREIGASMDCTDAVKCCITNSNANEIKVFYSTDCLSGRSFGSAAATCSCLELENIEDR</sequence>
<name>A0AAV4MIM5_CAEEX</name>
<dbReference type="AlphaFoldDB" id="A0AAV4MIM5"/>
<dbReference type="Proteomes" id="UP001054945">
    <property type="component" value="Unassembled WGS sequence"/>
</dbReference>
<keyword evidence="2" id="KW-1185">Reference proteome</keyword>